<evidence type="ECO:0000256" key="6">
    <source>
        <dbReference type="ARBA" id="ARBA00023136"/>
    </source>
</evidence>
<dbReference type="InterPro" id="IPR004630">
    <property type="entry name" value="UPF0324_YeiH-like"/>
</dbReference>
<feature type="transmembrane region" description="Helical" evidence="7">
    <location>
        <begin position="12"/>
        <end position="30"/>
    </location>
</feature>
<feature type="transmembrane region" description="Helical" evidence="7">
    <location>
        <begin position="310"/>
        <end position="328"/>
    </location>
</feature>
<dbReference type="GO" id="GO:0005886">
    <property type="term" value="C:plasma membrane"/>
    <property type="evidence" value="ECO:0007669"/>
    <property type="project" value="UniProtKB-SubCell"/>
</dbReference>
<name>E6QQS2_9ZZZZ</name>
<feature type="transmembrane region" description="Helical" evidence="7">
    <location>
        <begin position="97"/>
        <end position="118"/>
    </location>
</feature>
<comment type="subcellular location">
    <subcellularLocation>
        <location evidence="1">Cell membrane</location>
        <topology evidence="1">Multi-pass membrane protein</topology>
    </subcellularLocation>
</comment>
<evidence type="ECO:0000256" key="5">
    <source>
        <dbReference type="ARBA" id="ARBA00022989"/>
    </source>
</evidence>
<dbReference type="AlphaFoldDB" id="E6QQS2"/>
<dbReference type="NCBIfam" id="TIGR00698">
    <property type="entry name" value="YeiH family putative sulfate export transporter"/>
    <property type="match status" value="1"/>
</dbReference>
<evidence type="ECO:0000313" key="8">
    <source>
        <dbReference type="EMBL" id="CBI09593.1"/>
    </source>
</evidence>
<feature type="transmembrane region" description="Helical" evidence="7">
    <location>
        <begin position="270"/>
        <end position="290"/>
    </location>
</feature>
<keyword evidence="5 7" id="KW-1133">Transmembrane helix</keyword>
<keyword evidence="6 7" id="KW-0472">Membrane</keyword>
<comment type="similarity">
    <text evidence="2">Belongs to the UPF0324 family.</text>
</comment>
<proteinExistence type="inferred from homology"/>
<gene>
    <name evidence="8" type="ORF">CARN7_0328</name>
</gene>
<feature type="transmembrane region" description="Helical" evidence="7">
    <location>
        <begin position="230"/>
        <end position="249"/>
    </location>
</feature>
<evidence type="ECO:0000256" key="2">
    <source>
        <dbReference type="ARBA" id="ARBA00007977"/>
    </source>
</evidence>
<organism evidence="8">
    <name type="scientific">mine drainage metagenome</name>
    <dbReference type="NCBI Taxonomy" id="410659"/>
    <lineage>
        <taxon>unclassified sequences</taxon>
        <taxon>metagenomes</taxon>
        <taxon>ecological metagenomes</taxon>
    </lineage>
</organism>
<protein>
    <submittedName>
        <fullName evidence="8">Uncharacterized protein</fullName>
    </submittedName>
</protein>
<keyword evidence="4 7" id="KW-0812">Transmembrane</keyword>
<feature type="transmembrane region" description="Helical" evidence="7">
    <location>
        <begin position="335"/>
        <end position="357"/>
    </location>
</feature>
<dbReference type="InterPro" id="IPR018383">
    <property type="entry name" value="UPF0324_pro"/>
</dbReference>
<dbReference type="PANTHER" id="PTHR30106:SF2">
    <property type="entry name" value="UPF0324 INNER MEMBRANE PROTEIN YEIH"/>
    <property type="match status" value="1"/>
</dbReference>
<evidence type="ECO:0000256" key="7">
    <source>
        <dbReference type="SAM" id="Phobius"/>
    </source>
</evidence>
<evidence type="ECO:0000256" key="3">
    <source>
        <dbReference type="ARBA" id="ARBA00022475"/>
    </source>
</evidence>
<dbReference type="PANTHER" id="PTHR30106">
    <property type="entry name" value="INNER MEMBRANE PROTEIN YEIH-RELATED"/>
    <property type="match status" value="1"/>
</dbReference>
<keyword evidence="3" id="KW-1003">Cell membrane</keyword>
<evidence type="ECO:0000256" key="1">
    <source>
        <dbReference type="ARBA" id="ARBA00004651"/>
    </source>
</evidence>
<feature type="transmembrane region" description="Helical" evidence="7">
    <location>
        <begin position="160"/>
        <end position="181"/>
    </location>
</feature>
<sequence length="362" mass="37575">MSHAHAPQQHPSLFSGLLLSAVLAVAGIQLGNIKWFPAHGFSALTIAIVLGMIVGNTLYPMIAHSCAHGVGFSKQKLLRAGIVLFGLRLTFQNVADVGVAGIVIDTIMVGGTFILSVVLGTRVFGIDRKAAMLIGAGSAICGAAAVMAAEPVVRGRAEQVTVAVATVVIFGTLGIFLYPALYSMHISFLPAAPAAFGIYEGSTIHEVAQVAAAAQSTDPLAASTGVITKMVRVMMLAPFLIFLSAWLARDPVHQAEGALLADGKASGKKAKIVIPWFAFGFIGVVLLNSIVPLHQAISGWVGHAIDFDTLLLSMAMAALGLATHVSAIRQAGIKPLLLATVLFAWLVIGGALVNNVVNSLLH</sequence>
<feature type="transmembrane region" description="Helical" evidence="7">
    <location>
        <begin position="36"/>
        <end position="55"/>
    </location>
</feature>
<comment type="caution">
    <text evidence="8">The sequence shown here is derived from an EMBL/GenBank/DDBJ whole genome shotgun (WGS) entry which is preliminary data.</text>
</comment>
<evidence type="ECO:0000256" key="4">
    <source>
        <dbReference type="ARBA" id="ARBA00022692"/>
    </source>
</evidence>
<dbReference type="Pfam" id="PF03601">
    <property type="entry name" value="Cons_hypoth698"/>
    <property type="match status" value="1"/>
</dbReference>
<dbReference type="EMBL" id="CABR01000039">
    <property type="protein sequence ID" value="CBI09593.1"/>
    <property type="molecule type" value="Genomic_DNA"/>
</dbReference>
<accession>E6QQS2</accession>
<reference evidence="8" key="1">
    <citation type="submission" date="2009-10" db="EMBL/GenBank/DDBJ databases">
        <title>Diversity of trophic interactions inside an arsenic-rich microbial ecosystem.</title>
        <authorList>
            <person name="Bertin P.N."/>
            <person name="Heinrich-Salmeron A."/>
            <person name="Pelletier E."/>
            <person name="Goulhen-Chollet F."/>
            <person name="Arsene-Ploetze F."/>
            <person name="Gallien S."/>
            <person name="Calteau A."/>
            <person name="Vallenet D."/>
            <person name="Casiot C."/>
            <person name="Chane-Woon-Ming B."/>
            <person name="Giloteaux L."/>
            <person name="Barakat M."/>
            <person name="Bonnefoy V."/>
            <person name="Bruneel O."/>
            <person name="Chandler M."/>
            <person name="Cleiss J."/>
            <person name="Duran R."/>
            <person name="Elbaz-Poulichet F."/>
            <person name="Fonknechten N."/>
            <person name="Lauga B."/>
            <person name="Mornico D."/>
            <person name="Ortet P."/>
            <person name="Schaeffer C."/>
            <person name="Siguier P."/>
            <person name="Alexander Thil Smith A."/>
            <person name="Van Dorsselaer A."/>
            <person name="Weissenbach J."/>
            <person name="Medigue C."/>
            <person name="Le Paslier D."/>
        </authorList>
    </citation>
    <scope>NUCLEOTIDE SEQUENCE</scope>
</reference>
<feature type="transmembrane region" description="Helical" evidence="7">
    <location>
        <begin position="130"/>
        <end position="148"/>
    </location>
</feature>